<dbReference type="InterPro" id="IPR018114">
    <property type="entry name" value="TRYPSIN_HIS"/>
</dbReference>
<dbReference type="CDD" id="cd00190">
    <property type="entry name" value="Tryp_SPc"/>
    <property type="match status" value="1"/>
</dbReference>
<keyword evidence="5" id="KW-0720">Serine protease</keyword>
<evidence type="ECO:0000256" key="2">
    <source>
        <dbReference type="ARBA" id="ARBA00022670"/>
    </source>
</evidence>
<dbReference type="InterPro" id="IPR050430">
    <property type="entry name" value="Peptidase_S1"/>
</dbReference>
<reference evidence="11" key="2">
    <citation type="submission" date="2025-08" db="UniProtKB">
        <authorList>
            <consortium name="RefSeq"/>
        </authorList>
    </citation>
    <scope>IDENTIFICATION</scope>
    <source>
        <strain evidence="11">MV-25-SWS-2005</strain>
        <tissue evidence="11">Whole body</tissue>
    </source>
</reference>
<dbReference type="GO" id="GO:0006508">
    <property type="term" value="P:proteolysis"/>
    <property type="evidence" value="ECO:0007669"/>
    <property type="project" value="UniProtKB-KW"/>
</dbReference>
<keyword evidence="4" id="KW-0378">Hydrolase</keyword>
<evidence type="ECO:0000256" key="6">
    <source>
        <dbReference type="ARBA" id="ARBA00023145"/>
    </source>
</evidence>
<evidence type="ECO:0000256" key="7">
    <source>
        <dbReference type="ARBA" id="ARBA00023157"/>
    </source>
</evidence>
<comment type="similarity">
    <text evidence="1">Belongs to the peptidase S1 family.</text>
</comment>
<evidence type="ECO:0000256" key="8">
    <source>
        <dbReference type="SAM" id="SignalP"/>
    </source>
</evidence>
<evidence type="ECO:0000256" key="4">
    <source>
        <dbReference type="ARBA" id="ARBA00022801"/>
    </source>
</evidence>
<dbReference type="InterPro" id="IPR001314">
    <property type="entry name" value="Peptidase_S1A"/>
</dbReference>
<dbReference type="InParanoid" id="A0A6I8UN91"/>
<keyword evidence="10" id="KW-1185">Reference proteome</keyword>
<dbReference type="InterPro" id="IPR009003">
    <property type="entry name" value="Peptidase_S1_PA"/>
</dbReference>
<dbReference type="GO" id="GO:0004252">
    <property type="term" value="F:serine-type endopeptidase activity"/>
    <property type="evidence" value="ECO:0007669"/>
    <property type="project" value="InterPro"/>
</dbReference>
<keyword evidence="2" id="KW-0645">Protease</keyword>
<dbReference type="Proteomes" id="UP000001819">
    <property type="component" value="Chromosome 2"/>
</dbReference>
<dbReference type="Pfam" id="PF00089">
    <property type="entry name" value="Trypsin"/>
    <property type="match status" value="1"/>
</dbReference>
<dbReference type="PANTHER" id="PTHR24276">
    <property type="entry name" value="POLYSERASE-RELATED"/>
    <property type="match status" value="1"/>
</dbReference>
<dbReference type="PRINTS" id="PR00722">
    <property type="entry name" value="CHYMOTRYPSIN"/>
</dbReference>
<reference evidence="10" key="1">
    <citation type="submission" date="2024-06" db="UniProtKB">
        <authorList>
            <consortium name="RefSeq"/>
        </authorList>
    </citation>
    <scope>NUCLEOTIDE SEQUENCE [LARGE SCALE GENOMIC DNA]</scope>
    <source>
        <strain evidence="10">MV2-25</strain>
    </source>
</reference>
<keyword evidence="6" id="KW-0865">Zymogen</keyword>
<evidence type="ECO:0000256" key="5">
    <source>
        <dbReference type="ARBA" id="ARBA00022825"/>
    </source>
</evidence>
<dbReference type="FunCoup" id="A0A6I8UN91">
    <property type="interactions" value="48"/>
</dbReference>
<dbReference type="InterPro" id="IPR001254">
    <property type="entry name" value="Trypsin_dom"/>
</dbReference>
<proteinExistence type="inferred from homology"/>
<gene>
    <name evidence="11" type="primary">LOC4801094</name>
</gene>
<dbReference type="AlphaFoldDB" id="A0A6I8UN91"/>
<evidence type="ECO:0000259" key="9">
    <source>
        <dbReference type="PROSITE" id="PS50240"/>
    </source>
</evidence>
<name>A0A6I8UN91_DROPS</name>
<dbReference type="KEGG" id="dpo:4801094"/>
<sequence>MFALVWLSLLILAGASEDEDPSPKIQPRIFNGKETGSGTLGGFGVQLFYLKKLICSGTILSTRHILTAAHCFDVGNPQWFHVVAGYTNQYEGHTKTSIKNVLIKIKIHPEYQKVKFIADLAVGKTLLPLKSNRIGYAKVCNSQLYPREFVTVAGFGIDGRSGLGVRNRLHTMRVPIVDRMACERSIGRTLPPNVICAGGYDHRTLCDGDSGGPLLLMEEVCGISSWTYQCGESDKPDVYMSVKFYAQFIKETMQQLGY</sequence>
<evidence type="ECO:0000256" key="1">
    <source>
        <dbReference type="ARBA" id="ARBA00007664"/>
    </source>
</evidence>
<feature type="signal peptide" evidence="8">
    <location>
        <begin position="1"/>
        <end position="18"/>
    </location>
</feature>
<dbReference type="PROSITE" id="PS00134">
    <property type="entry name" value="TRYPSIN_HIS"/>
    <property type="match status" value="1"/>
</dbReference>
<dbReference type="PROSITE" id="PS50240">
    <property type="entry name" value="TRYPSIN_DOM"/>
    <property type="match status" value="1"/>
</dbReference>
<dbReference type="SMART" id="SM00020">
    <property type="entry name" value="Tryp_SPc"/>
    <property type="match status" value="1"/>
</dbReference>
<organism evidence="10 11">
    <name type="scientific">Drosophila pseudoobscura pseudoobscura</name>
    <name type="common">Fruit fly</name>
    <dbReference type="NCBI Taxonomy" id="46245"/>
    <lineage>
        <taxon>Eukaryota</taxon>
        <taxon>Metazoa</taxon>
        <taxon>Ecdysozoa</taxon>
        <taxon>Arthropoda</taxon>
        <taxon>Hexapoda</taxon>
        <taxon>Insecta</taxon>
        <taxon>Pterygota</taxon>
        <taxon>Neoptera</taxon>
        <taxon>Endopterygota</taxon>
        <taxon>Diptera</taxon>
        <taxon>Brachycera</taxon>
        <taxon>Muscomorpha</taxon>
        <taxon>Ephydroidea</taxon>
        <taxon>Drosophilidae</taxon>
        <taxon>Drosophila</taxon>
        <taxon>Sophophora</taxon>
    </lineage>
</organism>
<accession>A0A6I8UN91</accession>
<dbReference type="SUPFAM" id="SSF50494">
    <property type="entry name" value="Trypsin-like serine proteases"/>
    <property type="match status" value="1"/>
</dbReference>
<dbReference type="Gene3D" id="2.40.10.10">
    <property type="entry name" value="Trypsin-like serine proteases"/>
    <property type="match status" value="1"/>
</dbReference>
<evidence type="ECO:0000313" key="10">
    <source>
        <dbReference type="Proteomes" id="UP000001819"/>
    </source>
</evidence>
<keyword evidence="7" id="KW-1015">Disulfide bond</keyword>
<evidence type="ECO:0000313" key="11">
    <source>
        <dbReference type="RefSeq" id="XP_001358246.3"/>
    </source>
</evidence>
<feature type="domain" description="Peptidase S1" evidence="9">
    <location>
        <begin position="29"/>
        <end position="254"/>
    </location>
</feature>
<dbReference type="PANTHER" id="PTHR24276:SF94">
    <property type="entry name" value="AT20289P-RELATED"/>
    <property type="match status" value="1"/>
</dbReference>
<dbReference type="RefSeq" id="XP_001358246.3">
    <property type="nucleotide sequence ID" value="XM_001358209.4"/>
</dbReference>
<dbReference type="InterPro" id="IPR043504">
    <property type="entry name" value="Peptidase_S1_PA_chymotrypsin"/>
</dbReference>
<evidence type="ECO:0000256" key="3">
    <source>
        <dbReference type="ARBA" id="ARBA00022729"/>
    </source>
</evidence>
<keyword evidence="3 8" id="KW-0732">Signal</keyword>
<protein>
    <submittedName>
        <fullName evidence="11">Seminase</fullName>
    </submittedName>
</protein>
<feature type="chain" id="PRO_5026306206" evidence="8">
    <location>
        <begin position="19"/>
        <end position="258"/>
    </location>
</feature>